<evidence type="ECO:0000259" key="1">
    <source>
        <dbReference type="PROSITE" id="PS51256"/>
    </source>
</evidence>
<dbReference type="GO" id="GO:0005524">
    <property type="term" value="F:ATP binding"/>
    <property type="evidence" value="ECO:0007669"/>
    <property type="project" value="InterPro"/>
</dbReference>
<dbReference type="InterPro" id="IPR003605">
    <property type="entry name" value="GS_dom"/>
</dbReference>
<gene>
    <name evidence="2" type="ORF">ANCDUO_25651</name>
</gene>
<dbReference type="AlphaFoldDB" id="A0A0C2F736"/>
<dbReference type="GO" id="GO:0016020">
    <property type="term" value="C:membrane"/>
    <property type="evidence" value="ECO:0007669"/>
    <property type="project" value="InterPro"/>
</dbReference>
<dbReference type="EMBL" id="KN778626">
    <property type="protein sequence ID" value="KIH44325.1"/>
    <property type="molecule type" value="Genomic_DNA"/>
</dbReference>
<dbReference type="Pfam" id="PF08515">
    <property type="entry name" value="TGF_beta_GS"/>
    <property type="match status" value="1"/>
</dbReference>
<reference evidence="2 3" key="1">
    <citation type="submission" date="2013-12" db="EMBL/GenBank/DDBJ databases">
        <title>Draft genome of the parsitic nematode Ancylostoma duodenale.</title>
        <authorList>
            <person name="Mitreva M."/>
        </authorList>
    </citation>
    <scope>NUCLEOTIDE SEQUENCE [LARGE SCALE GENOMIC DNA]</scope>
    <source>
        <strain evidence="2 3">Zhejiang</strain>
    </source>
</reference>
<dbReference type="GO" id="GO:0004675">
    <property type="term" value="F:transmembrane receptor protein serine/threonine kinase activity"/>
    <property type="evidence" value="ECO:0007669"/>
    <property type="project" value="InterPro"/>
</dbReference>
<name>A0A0C2F736_9BILA</name>
<accession>A0A0C2F736</accession>
<evidence type="ECO:0000313" key="3">
    <source>
        <dbReference type="Proteomes" id="UP000054047"/>
    </source>
</evidence>
<keyword evidence="3" id="KW-1185">Reference proteome</keyword>
<organism evidence="2 3">
    <name type="scientific">Ancylostoma duodenale</name>
    <dbReference type="NCBI Taxonomy" id="51022"/>
    <lineage>
        <taxon>Eukaryota</taxon>
        <taxon>Metazoa</taxon>
        <taxon>Ecdysozoa</taxon>
        <taxon>Nematoda</taxon>
        <taxon>Chromadorea</taxon>
        <taxon>Rhabditida</taxon>
        <taxon>Rhabditina</taxon>
        <taxon>Rhabditomorpha</taxon>
        <taxon>Strongyloidea</taxon>
        <taxon>Ancylostomatidae</taxon>
        <taxon>Ancylostomatinae</taxon>
        <taxon>Ancylostoma</taxon>
    </lineage>
</organism>
<dbReference type="Proteomes" id="UP000054047">
    <property type="component" value="Unassembled WGS sequence"/>
</dbReference>
<evidence type="ECO:0000313" key="2">
    <source>
        <dbReference type="EMBL" id="KIH44325.1"/>
    </source>
</evidence>
<proteinExistence type="predicted"/>
<sequence>MISGSGSGNATMVQRTVANDLIIEKIIGKGRSVDKRIITSNLNANL</sequence>
<feature type="domain" description="GS" evidence="1">
    <location>
        <begin position="1"/>
        <end position="20"/>
    </location>
</feature>
<dbReference type="PROSITE" id="PS51256">
    <property type="entry name" value="GS"/>
    <property type="match status" value="1"/>
</dbReference>
<protein>
    <recommendedName>
        <fullName evidence="1">GS domain-containing protein</fullName>
    </recommendedName>
</protein>